<evidence type="ECO:0000313" key="3">
    <source>
        <dbReference type="Proteomes" id="UP001151760"/>
    </source>
</evidence>
<name>A0ABQ5C6D1_9ASTR</name>
<dbReference type="EMBL" id="BQNB010013899">
    <property type="protein sequence ID" value="GJT21568.1"/>
    <property type="molecule type" value="Genomic_DNA"/>
</dbReference>
<evidence type="ECO:0000313" key="2">
    <source>
        <dbReference type="EMBL" id="GJT21568.1"/>
    </source>
</evidence>
<feature type="compositionally biased region" description="Basic and acidic residues" evidence="1">
    <location>
        <begin position="108"/>
        <end position="117"/>
    </location>
</feature>
<protein>
    <submittedName>
        <fullName evidence="2">Uncharacterized protein</fullName>
    </submittedName>
</protein>
<sequence length="143" mass="16494">MPTTYSYYKAYLSVKRPFNKKTENYNRYFNKRVNTVKSTRVNTARPKAKVNTVKASASWVWKPKHEELDHVFKSNSASKTLTRYDHVDALGREFENHLSDNEESLGEDASKQGRIDDADAEATFIDETLNDARNKNNNISNNN</sequence>
<dbReference type="Proteomes" id="UP001151760">
    <property type="component" value="Unassembled WGS sequence"/>
</dbReference>
<proteinExistence type="predicted"/>
<organism evidence="2 3">
    <name type="scientific">Tanacetum coccineum</name>
    <dbReference type="NCBI Taxonomy" id="301880"/>
    <lineage>
        <taxon>Eukaryota</taxon>
        <taxon>Viridiplantae</taxon>
        <taxon>Streptophyta</taxon>
        <taxon>Embryophyta</taxon>
        <taxon>Tracheophyta</taxon>
        <taxon>Spermatophyta</taxon>
        <taxon>Magnoliopsida</taxon>
        <taxon>eudicotyledons</taxon>
        <taxon>Gunneridae</taxon>
        <taxon>Pentapetalae</taxon>
        <taxon>asterids</taxon>
        <taxon>campanulids</taxon>
        <taxon>Asterales</taxon>
        <taxon>Asteraceae</taxon>
        <taxon>Asteroideae</taxon>
        <taxon>Anthemideae</taxon>
        <taxon>Anthemidinae</taxon>
        <taxon>Tanacetum</taxon>
    </lineage>
</organism>
<evidence type="ECO:0000256" key="1">
    <source>
        <dbReference type="SAM" id="MobiDB-lite"/>
    </source>
</evidence>
<reference evidence="2" key="1">
    <citation type="journal article" date="2022" name="Int. J. Mol. Sci.">
        <title>Draft Genome of Tanacetum Coccineum: Genomic Comparison of Closely Related Tanacetum-Family Plants.</title>
        <authorList>
            <person name="Yamashiro T."/>
            <person name="Shiraishi A."/>
            <person name="Nakayama K."/>
            <person name="Satake H."/>
        </authorList>
    </citation>
    <scope>NUCLEOTIDE SEQUENCE</scope>
</reference>
<reference evidence="2" key="2">
    <citation type="submission" date="2022-01" db="EMBL/GenBank/DDBJ databases">
        <authorList>
            <person name="Yamashiro T."/>
            <person name="Shiraishi A."/>
            <person name="Satake H."/>
            <person name="Nakayama K."/>
        </authorList>
    </citation>
    <scope>NUCLEOTIDE SEQUENCE</scope>
</reference>
<comment type="caution">
    <text evidence="2">The sequence shown here is derived from an EMBL/GenBank/DDBJ whole genome shotgun (WGS) entry which is preliminary data.</text>
</comment>
<gene>
    <name evidence="2" type="ORF">Tco_0891505</name>
</gene>
<keyword evidence="3" id="KW-1185">Reference proteome</keyword>
<accession>A0ABQ5C6D1</accession>
<feature type="region of interest" description="Disordered" evidence="1">
    <location>
        <begin position="95"/>
        <end position="117"/>
    </location>
</feature>